<evidence type="ECO:0000313" key="2">
    <source>
        <dbReference type="EMBL" id="MCG5030844.1"/>
    </source>
</evidence>
<organism evidence="2 3">
    <name type="scientific">Mesosutterella porci</name>
    <dbReference type="NCBI Taxonomy" id="2915351"/>
    <lineage>
        <taxon>Bacteria</taxon>
        <taxon>Pseudomonadati</taxon>
        <taxon>Pseudomonadota</taxon>
        <taxon>Betaproteobacteria</taxon>
        <taxon>Burkholderiales</taxon>
        <taxon>Sutterellaceae</taxon>
        <taxon>Mesosutterella</taxon>
    </lineage>
</organism>
<evidence type="ECO:0000313" key="3">
    <source>
        <dbReference type="Proteomes" id="UP001297600"/>
    </source>
</evidence>
<evidence type="ECO:0000259" key="1">
    <source>
        <dbReference type="Pfam" id="PF00814"/>
    </source>
</evidence>
<keyword evidence="2" id="KW-0808">Transferase</keyword>
<comment type="caution">
    <text evidence="2">The sequence shown here is derived from an EMBL/GenBank/DDBJ whole genome shotgun (WGS) entry which is preliminary data.</text>
</comment>
<name>A0ABS9MR96_9BURK</name>
<proteinExistence type="predicted"/>
<dbReference type="SUPFAM" id="SSF53067">
    <property type="entry name" value="Actin-like ATPase domain"/>
    <property type="match status" value="2"/>
</dbReference>
<dbReference type="Gene3D" id="3.30.420.40">
    <property type="match status" value="2"/>
</dbReference>
<dbReference type="PANTHER" id="PTHR11735:SF11">
    <property type="entry name" value="TRNA THREONYLCARBAMOYLADENOSINE BIOSYNTHESIS PROTEIN TSAB"/>
    <property type="match status" value="1"/>
</dbReference>
<dbReference type="Pfam" id="PF00814">
    <property type="entry name" value="TsaD"/>
    <property type="match status" value="1"/>
</dbReference>
<dbReference type="InterPro" id="IPR022496">
    <property type="entry name" value="T6A_TsaB"/>
</dbReference>
<dbReference type="InterPro" id="IPR000905">
    <property type="entry name" value="Gcp-like_dom"/>
</dbReference>
<reference evidence="2 3" key="1">
    <citation type="submission" date="2022-02" db="EMBL/GenBank/DDBJ databases">
        <title>Mesosutterella porci, a novel member of the family Sutterellaceae from pig feces.</title>
        <authorList>
            <person name="Wylensek D."/>
            <person name="Clavel T."/>
        </authorList>
    </citation>
    <scope>NUCLEOTIDE SEQUENCE [LARGE SCALE GENOMIC DNA]</scope>
    <source>
        <strain evidence="3">oilRF-744-wt-GAM-9</strain>
    </source>
</reference>
<dbReference type="EMBL" id="JAKNCT010000005">
    <property type="protein sequence ID" value="MCG5030844.1"/>
    <property type="molecule type" value="Genomic_DNA"/>
</dbReference>
<dbReference type="Proteomes" id="UP001297600">
    <property type="component" value="Unassembled WGS sequence"/>
</dbReference>
<dbReference type="RefSeq" id="WP_237978497.1">
    <property type="nucleotide sequence ID" value="NZ_JAKNCT010000005.1"/>
</dbReference>
<accession>A0ABS9MR96</accession>
<sequence>MPNTDPLILALDTATQFCSVALARGSQSVLEDEGTGSGHSEKVLLMVDSVLKKAGEDLGGLDAVAFGAGPGAFTGLRVACGVAQGLAWAREKPVVAVGNLQALAFRVLECEAPGTRVLAAIDARMHQAYAAVYEKGGDGQAPKELEPPALFNPEELAPLAGRLGAGLAAGSALAAFPDALRGAGLRLLQDEPRATALDIARLARILFLEGRSVPAEQAAPLYVRNRVALTIEQRAAGEKL</sequence>
<protein>
    <submittedName>
        <fullName evidence="2">tRNA (Adenosine(37)-N6)-threonylcarbamoyltransferase complex dimerization subunit type 1 TsaB</fullName>
        <ecNumber evidence="2">2.3.1.234</ecNumber>
    </submittedName>
</protein>
<dbReference type="NCBIfam" id="TIGR03725">
    <property type="entry name" value="T6A_YeaZ"/>
    <property type="match status" value="1"/>
</dbReference>
<dbReference type="InterPro" id="IPR043129">
    <property type="entry name" value="ATPase_NBD"/>
</dbReference>
<dbReference type="EC" id="2.3.1.234" evidence="2"/>
<dbReference type="PANTHER" id="PTHR11735">
    <property type="entry name" value="TRNA N6-ADENOSINE THREONYLCARBAMOYLTRANSFERASE"/>
    <property type="match status" value="1"/>
</dbReference>
<keyword evidence="3" id="KW-1185">Reference proteome</keyword>
<dbReference type="CDD" id="cd24032">
    <property type="entry name" value="ASKHA_NBD_TsaB"/>
    <property type="match status" value="1"/>
</dbReference>
<keyword evidence="2" id="KW-0012">Acyltransferase</keyword>
<feature type="domain" description="Gcp-like" evidence="1">
    <location>
        <begin position="38"/>
        <end position="138"/>
    </location>
</feature>
<gene>
    <name evidence="2" type="primary">tsaB</name>
    <name evidence="2" type="ORF">MAF45_05220</name>
</gene>
<dbReference type="GO" id="GO:0061711">
    <property type="term" value="F:tRNA N(6)-L-threonylcarbamoyladenine synthase activity"/>
    <property type="evidence" value="ECO:0007669"/>
    <property type="project" value="UniProtKB-EC"/>
</dbReference>